<evidence type="ECO:0000256" key="2">
    <source>
        <dbReference type="ARBA" id="ARBA00022722"/>
    </source>
</evidence>
<dbReference type="GO" id="GO:0000049">
    <property type="term" value="F:tRNA binding"/>
    <property type="evidence" value="ECO:0007669"/>
    <property type="project" value="InterPro"/>
</dbReference>
<keyword evidence="2" id="KW-0540">Nuclease</keyword>
<dbReference type="GO" id="GO:0004526">
    <property type="term" value="F:ribonuclease P activity"/>
    <property type="evidence" value="ECO:0007669"/>
    <property type="project" value="InterPro"/>
</dbReference>
<dbReference type="InterPro" id="IPR014721">
    <property type="entry name" value="Ribsml_uS5_D2-typ_fold_subgr"/>
</dbReference>
<proteinExistence type="predicted"/>
<dbReference type="InterPro" id="IPR020568">
    <property type="entry name" value="Ribosomal_Su5_D2-typ_SF"/>
</dbReference>
<comment type="caution">
    <text evidence="6">The sequence shown here is derived from an EMBL/GenBank/DDBJ whole genome shotgun (WGS) entry which is preliminary data.</text>
</comment>
<keyword evidence="3" id="KW-0255">Endonuclease</keyword>
<dbReference type="AlphaFoldDB" id="A0A2H0R0F8"/>
<evidence type="ECO:0000256" key="5">
    <source>
        <dbReference type="ARBA" id="ARBA00022884"/>
    </source>
</evidence>
<dbReference type="SUPFAM" id="SSF54211">
    <property type="entry name" value="Ribosomal protein S5 domain 2-like"/>
    <property type="match status" value="1"/>
</dbReference>
<evidence type="ECO:0000313" key="6">
    <source>
        <dbReference type="EMBL" id="PIR40001.1"/>
    </source>
</evidence>
<dbReference type="InterPro" id="IPR000100">
    <property type="entry name" value="RNase_P"/>
</dbReference>
<dbReference type="Proteomes" id="UP000230828">
    <property type="component" value="Unassembled WGS sequence"/>
</dbReference>
<gene>
    <name evidence="6" type="ORF">COV33_02150</name>
</gene>
<accession>A0A2H0R0F8</accession>
<dbReference type="EMBL" id="PCXM01000036">
    <property type="protein sequence ID" value="PIR40001.1"/>
    <property type="molecule type" value="Genomic_DNA"/>
</dbReference>
<organism evidence="6 7">
    <name type="scientific">Candidatus Zambryskibacteria bacterium CG10_big_fil_rev_8_21_14_0_10_34_34</name>
    <dbReference type="NCBI Taxonomy" id="1975114"/>
    <lineage>
        <taxon>Bacteria</taxon>
        <taxon>Candidatus Zambryskiibacteriota</taxon>
    </lineage>
</organism>
<sequence length="109" mass="13053">MLPKNRRIPRKMFPFLSNKAKIFKNKLFLLKFVFKERPSRFCFSISKKVARNAVTRNKMRRAGYRLLKKYLSEIKPEVIALFSYRVIPKDDEEIIKNLESILKDSKLTK</sequence>
<dbReference type="GO" id="GO:0008033">
    <property type="term" value="P:tRNA processing"/>
    <property type="evidence" value="ECO:0007669"/>
    <property type="project" value="UniProtKB-KW"/>
</dbReference>
<evidence type="ECO:0000256" key="4">
    <source>
        <dbReference type="ARBA" id="ARBA00022801"/>
    </source>
</evidence>
<keyword evidence="5" id="KW-0694">RNA-binding</keyword>
<name>A0A2H0R0F8_9BACT</name>
<protein>
    <submittedName>
        <fullName evidence="6">Uncharacterized protein</fullName>
    </submittedName>
</protein>
<dbReference type="Pfam" id="PF00825">
    <property type="entry name" value="Ribonuclease_P"/>
    <property type="match status" value="1"/>
</dbReference>
<keyword evidence="1" id="KW-0819">tRNA processing</keyword>
<keyword evidence="4" id="KW-0378">Hydrolase</keyword>
<reference evidence="6 7" key="1">
    <citation type="submission" date="2017-09" db="EMBL/GenBank/DDBJ databases">
        <title>Depth-based differentiation of microbial function through sediment-hosted aquifers and enrichment of novel symbionts in the deep terrestrial subsurface.</title>
        <authorList>
            <person name="Probst A.J."/>
            <person name="Ladd B."/>
            <person name="Jarett J.K."/>
            <person name="Geller-Mcgrath D.E."/>
            <person name="Sieber C.M."/>
            <person name="Emerson J.B."/>
            <person name="Anantharaman K."/>
            <person name="Thomas B.C."/>
            <person name="Malmstrom R."/>
            <person name="Stieglmeier M."/>
            <person name="Klingl A."/>
            <person name="Woyke T."/>
            <person name="Ryan C.M."/>
            <person name="Banfield J.F."/>
        </authorList>
    </citation>
    <scope>NUCLEOTIDE SEQUENCE [LARGE SCALE GENOMIC DNA]</scope>
    <source>
        <strain evidence="6">CG10_big_fil_rev_8_21_14_0_10_34_34</strain>
    </source>
</reference>
<evidence type="ECO:0000256" key="3">
    <source>
        <dbReference type="ARBA" id="ARBA00022759"/>
    </source>
</evidence>
<evidence type="ECO:0000256" key="1">
    <source>
        <dbReference type="ARBA" id="ARBA00022694"/>
    </source>
</evidence>
<dbReference type="Gene3D" id="3.30.230.10">
    <property type="match status" value="1"/>
</dbReference>
<evidence type="ECO:0000313" key="7">
    <source>
        <dbReference type="Proteomes" id="UP000230828"/>
    </source>
</evidence>